<proteinExistence type="inferred from homology"/>
<dbReference type="InterPro" id="IPR008265">
    <property type="entry name" value="Lipase_GDSL_AS"/>
</dbReference>
<dbReference type="EMBL" id="JANPWB010000009">
    <property type="protein sequence ID" value="KAJ1148707.1"/>
    <property type="molecule type" value="Genomic_DNA"/>
</dbReference>
<keyword evidence="11" id="KW-0378">Hydrolase</keyword>
<evidence type="ECO:0000256" key="23">
    <source>
        <dbReference type="ARBA" id="ARBA00033022"/>
    </source>
</evidence>
<comment type="catalytic activity">
    <reaction evidence="42">
        <text>1-O-hexadecyl-2-(9Z)-octadecenoyl-sn-glycero-3-phosphocholine + H2O = 1-O-hexadecyl-sn-glycero-3-phosphocholine + (9Z)-octadecenoate + H(+)</text>
        <dbReference type="Rhea" id="RHEA:40915"/>
        <dbReference type="ChEBI" id="CHEBI:15377"/>
        <dbReference type="ChEBI" id="CHEBI:15378"/>
        <dbReference type="ChEBI" id="CHEBI:30823"/>
        <dbReference type="ChEBI" id="CHEBI:34112"/>
        <dbReference type="ChEBI" id="CHEBI:64496"/>
    </reaction>
    <physiologicalReaction direction="left-to-right" evidence="42">
        <dbReference type="Rhea" id="RHEA:40916"/>
    </physiologicalReaction>
</comment>
<comment type="catalytic activity">
    <reaction evidence="38">
        <text>1-hexadecanoyl-2-(9Z-octadecenoyl)-sn-glycero-3-phosphoethanolamine + H2O = 1-hexadecanoyl-sn-glycero-3-phosphoethanolamine + (9Z)-octadecenoate + H(+)</text>
        <dbReference type="Rhea" id="RHEA:40911"/>
        <dbReference type="ChEBI" id="CHEBI:15377"/>
        <dbReference type="ChEBI" id="CHEBI:15378"/>
        <dbReference type="ChEBI" id="CHEBI:30823"/>
        <dbReference type="ChEBI" id="CHEBI:73004"/>
        <dbReference type="ChEBI" id="CHEBI:73007"/>
    </reaction>
    <physiologicalReaction direction="left-to-right" evidence="38">
        <dbReference type="Rhea" id="RHEA:40912"/>
    </physiologicalReaction>
</comment>
<evidence type="ECO:0000256" key="21">
    <source>
        <dbReference type="ARBA" id="ARBA00031182"/>
    </source>
</evidence>
<keyword evidence="8 47" id="KW-0812">Transmembrane</keyword>
<evidence type="ECO:0000256" key="46">
    <source>
        <dbReference type="ARBA" id="ARBA00049461"/>
    </source>
</evidence>
<comment type="catalytic activity">
    <reaction evidence="45">
        <text>1,3-di-(9Z-octadecenoyl)-glycerol + H2O = 1-(9Z-octadecenoyl)-glycerol + (9Z)-octadecenoate + H(+)</text>
        <dbReference type="Rhea" id="RHEA:39939"/>
        <dbReference type="ChEBI" id="CHEBI:15377"/>
        <dbReference type="ChEBI" id="CHEBI:15378"/>
        <dbReference type="ChEBI" id="CHEBI:30823"/>
        <dbReference type="ChEBI" id="CHEBI:75342"/>
        <dbReference type="ChEBI" id="CHEBI:75735"/>
    </reaction>
    <physiologicalReaction direction="left-to-right" evidence="45">
        <dbReference type="Rhea" id="RHEA:39940"/>
    </physiologicalReaction>
</comment>
<comment type="catalytic activity">
    <reaction evidence="30">
        <text>1-hexadecanoyl-2-(9Z-octadecenoyl)-sn-glycero-3-phospho-(1'-sn-glycerol) + H2O = 1-hexadecanoyl-sn-glycero-3-phospho-(1'-sn-glycerol) + (9Z)-octadecenoate + H(+)</text>
        <dbReference type="Rhea" id="RHEA:40919"/>
        <dbReference type="ChEBI" id="CHEBI:15377"/>
        <dbReference type="ChEBI" id="CHEBI:15378"/>
        <dbReference type="ChEBI" id="CHEBI:30823"/>
        <dbReference type="ChEBI" id="CHEBI:72841"/>
        <dbReference type="ChEBI" id="CHEBI:75158"/>
    </reaction>
    <physiologicalReaction direction="left-to-right" evidence="30">
        <dbReference type="Rhea" id="RHEA:40920"/>
    </physiologicalReaction>
</comment>
<dbReference type="InterPro" id="IPR035547">
    <property type="entry name" value="Phospholipase_B"/>
</dbReference>
<comment type="catalytic activity">
    <reaction evidence="17">
        <text>a triacylglycerol + H2O = a diacylglycerol + a fatty acid + H(+)</text>
        <dbReference type="Rhea" id="RHEA:12044"/>
        <dbReference type="ChEBI" id="CHEBI:15377"/>
        <dbReference type="ChEBI" id="CHEBI:15378"/>
        <dbReference type="ChEBI" id="CHEBI:17855"/>
        <dbReference type="ChEBI" id="CHEBI:18035"/>
        <dbReference type="ChEBI" id="CHEBI:28868"/>
        <dbReference type="EC" id="3.1.1.3"/>
    </reaction>
    <physiologicalReaction direction="left-to-right" evidence="17">
        <dbReference type="Rhea" id="RHEA:12045"/>
    </physiologicalReaction>
</comment>
<comment type="catalytic activity">
    <reaction evidence="25">
        <text>1-hexadecanoyl-2-(9Z)-octadecenoyl-3-octadecanoyl-sn-glycerol + H2O = 2-(9Z-octadecenoyl)-3-octadecanoyl-sn-glycerol + hexadecanoate + H(+)</text>
        <dbReference type="Rhea" id="RHEA:41107"/>
        <dbReference type="ChEBI" id="CHEBI:7896"/>
        <dbReference type="ChEBI" id="CHEBI:15377"/>
        <dbReference type="ChEBI" id="CHEBI:15378"/>
        <dbReference type="ChEBI" id="CHEBI:75558"/>
        <dbReference type="ChEBI" id="CHEBI:77623"/>
    </reaction>
    <physiologicalReaction direction="left-to-right" evidence="25">
        <dbReference type="Rhea" id="RHEA:41108"/>
    </physiologicalReaction>
</comment>
<evidence type="ECO:0000256" key="42">
    <source>
        <dbReference type="ARBA" id="ARBA00048872"/>
    </source>
</evidence>
<dbReference type="EC" id="3.1.1.4" evidence="4"/>
<comment type="similarity">
    <text evidence="2">Belongs to the 'GDSL' lipolytic enzyme family. Phospholipase B1 subfamily.</text>
</comment>
<accession>A0AAV7R7I1</accession>
<dbReference type="PANTHER" id="PTHR21325">
    <property type="entry name" value="PHOSPHOLIPASE B, PLB1"/>
    <property type="match status" value="1"/>
</dbReference>
<dbReference type="InterPro" id="IPR036514">
    <property type="entry name" value="SGNH_hydro_sf"/>
</dbReference>
<evidence type="ECO:0000256" key="16">
    <source>
        <dbReference type="ARBA" id="ARBA00023264"/>
    </source>
</evidence>
<comment type="catalytic activity">
    <reaction evidence="37">
        <text>a 1-acyl-sn-glycero-3-phosphocholine + H2O = sn-glycerol 3-phosphocholine + a fatty acid + H(+)</text>
        <dbReference type="Rhea" id="RHEA:15177"/>
        <dbReference type="ChEBI" id="CHEBI:15377"/>
        <dbReference type="ChEBI" id="CHEBI:15378"/>
        <dbReference type="ChEBI" id="CHEBI:16870"/>
        <dbReference type="ChEBI" id="CHEBI:28868"/>
        <dbReference type="ChEBI" id="CHEBI:58168"/>
        <dbReference type="EC" id="3.1.1.5"/>
    </reaction>
    <physiologicalReaction direction="left-to-right" evidence="37">
        <dbReference type="Rhea" id="RHEA:15178"/>
    </physiologicalReaction>
</comment>
<keyword evidence="13" id="KW-0443">Lipid metabolism</keyword>
<feature type="transmembrane region" description="Helical" evidence="47">
    <location>
        <begin position="1400"/>
        <end position="1421"/>
    </location>
</feature>
<comment type="catalytic activity">
    <reaction evidence="36">
        <text>1,2,3-tri-(9Z-octadecenoyl)-glycerol + H2O = di-(9Z)-octadecenoylglycerol + (9Z)-octadecenoate + H(+)</text>
        <dbReference type="Rhea" id="RHEA:38575"/>
        <dbReference type="ChEBI" id="CHEBI:15377"/>
        <dbReference type="ChEBI" id="CHEBI:15378"/>
        <dbReference type="ChEBI" id="CHEBI:30823"/>
        <dbReference type="ChEBI" id="CHEBI:53753"/>
        <dbReference type="ChEBI" id="CHEBI:75945"/>
    </reaction>
    <physiologicalReaction direction="left-to-right" evidence="36">
        <dbReference type="Rhea" id="RHEA:38576"/>
    </physiologicalReaction>
</comment>
<dbReference type="GO" id="GO:0006644">
    <property type="term" value="P:phospholipid metabolic process"/>
    <property type="evidence" value="ECO:0007669"/>
    <property type="project" value="TreeGrafter"/>
</dbReference>
<evidence type="ECO:0000256" key="7">
    <source>
        <dbReference type="ARBA" id="ARBA00022475"/>
    </source>
</evidence>
<evidence type="ECO:0000256" key="6">
    <source>
        <dbReference type="ARBA" id="ARBA00015133"/>
    </source>
</evidence>
<keyword evidence="10" id="KW-0677">Repeat</keyword>
<comment type="catalytic activity">
    <reaction evidence="18">
        <text>1-hexadecanoyl-2-(9Z,12Z-octadecadienoyl)-sn-glycero-3-phosphocholine + H2O = (9Z,12Z)-octadecadienoate + 1-hexadecanoyl-sn-glycero-3-phosphocholine + H(+)</text>
        <dbReference type="Rhea" id="RHEA:40811"/>
        <dbReference type="ChEBI" id="CHEBI:15377"/>
        <dbReference type="ChEBI" id="CHEBI:15378"/>
        <dbReference type="ChEBI" id="CHEBI:30245"/>
        <dbReference type="ChEBI" id="CHEBI:72998"/>
        <dbReference type="ChEBI" id="CHEBI:73002"/>
    </reaction>
    <physiologicalReaction direction="left-to-right" evidence="18">
        <dbReference type="Rhea" id="RHEA:40812"/>
    </physiologicalReaction>
</comment>
<evidence type="ECO:0000256" key="45">
    <source>
        <dbReference type="ARBA" id="ARBA00049372"/>
    </source>
</evidence>
<comment type="catalytic activity">
    <reaction evidence="35">
        <text>1-octadecanoyl-2-(9Z,12Z)-octadecadienoyl-sn-glycerol + H2O = 1-octadecanoyl-sn-glycerol + (9Z,12Z)-octadecadienoate + H(+)</text>
        <dbReference type="Rhea" id="RHEA:40927"/>
        <dbReference type="ChEBI" id="CHEBI:15377"/>
        <dbReference type="ChEBI" id="CHEBI:15378"/>
        <dbReference type="ChEBI" id="CHEBI:30245"/>
        <dbReference type="ChEBI" id="CHEBI:75550"/>
        <dbReference type="ChEBI" id="CHEBI:77097"/>
    </reaction>
    <physiologicalReaction direction="left-to-right" evidence="35">
        <dbReference type="Rhea" id="RHEA:40928"/>
    </physiologicalReaction>
</comment>
<dbReference type="CDD" id="cd01824">
    <property type="entry name" value="Phospholipase_B_like"/>
    <property type="match status" value="3"/>
</dbReference>
<comment type="catalytic activity">
    <reaction evidence="33">
        <text>1,2-dihexadecanoyl-sn-glycero-3-phosphocholine + H2O = 1-hexadecanoyl-sn-glycero-3-phosphocholine + hexadecanoate + H(+)</text>
        <dbReference type="Rhea" id="RHEA:41223"/>
        <dbReference type="ChEBI" id="CHEBI:7896"/>
        <dbReference type="ChEBI" id="CHEBI:15377"/>
        <dbReference type="ChEBI" id="CHEBI:15378"/>
        <dbReference type="ChEBI" id="CHEBI:72998"/>
        <dbReference type="ChEBI" id="CHEBI:72999"/>
    </reaction>
    <physiologicalReaction direction="left-to-right" evidence="33">
        <dbReference type="Rhea" id="RHEA:41224"/>
    </physiologicalReaction>
</comment>
<evidence type="ECO:0000256" key="34">
    <source>
        <dbReference type="ARBA" id="ARBA00048362"/>
    </source>
</evidence>
<evidence type="ECO:0000256" key="25">
    <source>
        <dbReference type="ARBA" id="ARBA00047324"/>
    </source>
</evidence>
<protein>
    <recommendedName>
        <fullName evidence="6">Phospholipase B1, membrane-associated</fullName>
        <ecNumber evidence="5">3.1.1.3</ecNumber>
        <ecNumber evidence="4">3.1.1.4</ecNumber>
        <ecNumber evidence="3">3.1.1.5</ecNumber>
    </recommendedName>
    <alternativeName>
        <fullName evidence="20">Lysophospholipase</fullName>
    </alternativeName>
    <alternativeName>
        <fullName evidence="21">Phospholipase A2</fullName>
    </alternativeName>
    <alternativeName>
        <fullName evidence="23">Phospholipase B/lipase</fullName>
    </alternativeName>
    <alternativeName>
        <fullName evidence="22">Triacylglycerol lipase</fullName>
    </alternativeName>
</protein>
<evidence type="ECO:0000256" key="29">
    <source>
        <dbReference type="ARBA" id="ARBA00048011"/>
    </source>
</evidence>
<dbReference type="GO" id="GO:0050253">
    <property type="term" value="F:retinyl-palmitate esterase activity"/>
    <property type="evidence" value="ECO:0007669"/>
    <property type="project" value="TreeGrafter"/>
</dbReference>
<organism evidence="48 49">
    <name type="scientific">Pleurodeles waltl</name>
    <name type="common">Iberian ribbed newt</name>
    <dbReference type="NCBI Taxonomy" id="8319"/>
    <lineage>
        <taxon>Eukaryota</taxon>
        <taxon>Metazoa</taxon>
        <taxon>Chordata</taxon>
        <taxon>Craniata</taxon>
        <taxon>Vertebrata</taxon>
        <taxon>Euteleostomi</taxon>
        <taxon>Amphibia</taxon>
        <taxon>Batrachia</taxon>
        <taxon>Caudata</taxon>
        <taxon>Salamandroidea</taxon>
        <taxon>Salamandridae</taxon>
        <taxon>Pleurodelinae</taxon>
        <taxon>Pleurodeles</taxon>
    </lineage>
</organism>
<evidence type="ECO:0000256" key="11">
    <source>
        <dbReference type="ARBA" id="ARBA00022801"/>
    </source>
</evidence>
<comment type="catalytic activity">
    <reaction evidence="29">
        <text>2,3-di-(9Z)-octadecenoyl-sn-glycerol + H2O = 3-(9Z-octadecenoyl)-sn-glycerol + (9Z)-octadecenoate + H(+)</text>
        <dbReference type="Rhea" id="RHEA:42604"/>
        <dbReference type="ChEBI" id="CHEBI:15377"/>
        <dbReference type="ChEBI" id="CHEBI:15378"/>
        <dbReference type="ChEBI" id="CHEBI:30823"/>
        <dbReference type="ChEBI" id="CHEBI:75824"/>
        <dbReference type="ChEBI" id="CHEBI:75938"/>
    </reaction>
    <physiologicalReaction direction="left-to-right" evidence="29">
        <dbReference type="Rhea" id="RHEA:42605"/>
    </physiologicalReaction>
</comment>
<evidence type="ECO:0000256" key="47">
    <source>
        <dbReference type="SAM" id="Phobius"/>
    </source>
</evidence>
<keyword evidence="9" id="KW-0732">Signal</keyword>
<evidence type="ECO:0000256" key="13">
    <source>
        <dbReference type="ARBA" id="ARBA00023098"/>
    </source>
</evidence>
<dbReference type="GO" id="GO:0004623">
    <property type="term" value="F:phospholipase A2 activity"/>
    <property type="evidence" value="ECO:0007669"/>
    <property type="project" value="UniProtKB-EC"/>
</dbReference>
<evidence type="ECO:0000256" key="35">
    <source>
        <dbReference type="ARBA" id="ARBA00048374"/>
    </source>
</evidence>
<evidence type="ECO:0000256" key="4">
    <source>
        <dbReference type="ARBA" id="ARBA00013278"/>
    </source>
</evidence>
<evidence type="ECO:0000256" key="37">
    <source>
        <dbReference type="ARBA" id="ARBA00048454"/>
    </source>
</evidence>
<evidence type="ECO:0000256" key="10">
    <source>
        <dbReference type="ARBA" id="ARBA00022737"/>
    </source>
</evidence>
<evidence type="ECO:0000256" key="3">
    <source>
        <dbReference type="ARBA" id="ARBA00013274"/>
    </source>
</evidence>
<comment type="catalytic activity">
    <reaction evidence="46">
        <text>2-(9Z-octadecenoyl)-glycerol + H2O = glycerol + (9Z)-octadecenoate + H(+)</text>
        <dbReference type="Rhea" id="RHEA:38491"/>
        <dbReference type="ChEBI" id="CHEBI:15377"/>
        <dbReference type="ChEBI" id="CHEBI:15378"/>
        <dbReference type="ChEBI" id="CHEBI:17754"/>
        <dbReference type="ChEBI" id="CHEBI:30823"/>
        <dbReference type="ChEBI" id="CHEBI:73990"/>
    </reaction>
    <physiologicalReaction direction="left-to-right" evidence="46">
        <dbReference type="Rhea" id="RHEA:38492"/>
    </physiologicalReaction>
</comment>
<comment type="catalytic activity">
    <reaction evidence="32">
        <text>1,2-di-(9Z-octadecenoyl)-sn-glycero-3-phosphocholine + H2O = 1-(9Z-octadecenoyl)-sn-glycero-3-phosphocholine + (9Z)-octadecenoate + H(+)</text>
        <dbReference type="Rhea" id="RHEA:40923"/>
        <dbReference type="ChEBI" id="CHEBI:15377"/>
        <dbReference type="ChEBI" id="CHEBI:15378"/>
        <dbReference type="ChEBI" id="CHEBI:28610"/>
        <dbReference type="ChEBI" id="CHEBI:30823"/>
        <dbReference type="ChEBI" id="CHEBI:74669"/>
    </reaction>
    <physiologicalReaction direction="left-to-right" evidence="32">
        <dbReference type="Rhea" id="RHEA:40924"/>
    </physiologicalReaction>
</comment>
<comment type="catalytic activity">
    <reaction evidence="40">
        <text>1-hexadecanoyl-2-(9Z-octadecenoyl)-sn-glycero-3-phosphocholine + H2O = 1-hexadecanoyl-sn-glycero-3-phosphocholine + (9Z)-octadecenoate + H(+)</text>
        <dbReference type="Rhea" id="RHEA:38779"/>
        <dbReference type="ChEBI" id="CHEBI:15377"/>
        <dbReference type="ChEBI" id="CHEBI:15378"/>
        <dbReference type="ChEBI" id="CHEBI:30823"/>
        <dbReference type="ChEBI" id="CHEBI:72998"/>
        <dbReference type="ChEBI" id="CHEBI:73001"/>
    </reaction>
    <physiologicalReaction direction="left-to-right" evidence="40">
        <dbReference type="Rhea" id="RHEA:38780"/>
    </physiologicalReaction>
</comment>
<evidence type="ECO:0000256" key="28">
    <source>
        <dbReference type="ARBA" id="ARBA00047459"/>
    </source>
</evidence>
<keyword evidence="12 47" id="KW-1133">Transmembrane helix</keyword>
<evidence type="ECO:0000256" key="24">
    <source>
        <dbReference type="ARBA" id="ARBA00045916"/>
    </source>
</evidence>
<dbReference type="Proteomes" id="UP001066276">
    <property type="component" value="Chromosome 5"/>
</dbReference>
<evidence type="ECO:0000256" key="32">
    <source>
        <dbReference type="ARBA" id="ARBA00048058"/>
    </source>
</evidence>
<dbReference type="EC" id="3.1.1.5" evidence="3"/>
<dbReference type="InterPro" id="IPR001087">
    <property type="entry name" value="GDSL"/>
</dbReference>
<evidence type="ECO:0000256" key="20">
    <source>
        <dbReference type="ARBA" id="ARBA00029723"/>
    </source>
</evidence>
<dbReference type="PANTHER" id="PTHR21325:SF52">
    <property type="entry name" value="PHOSPHOLIPASE B1, MEMBRANE-ASSOCIATED"/>
    <property type="match status" value="1"/>
</dbReference>
<evidence type="ECO:0000256" key="9">
    <source>
        <dbReference type="ARBA" id="ARBA00022729"/>
    </source>
</evidence>
<evidence type="ECO:0000256" key="12">
    <source>
        <dbReference type="ARBA" id="ARBA00022989"/>
    </source>
</evidence>
<evidence type="ECO:0000256" key="41">
    <source>
        <dbReference type="ARBA" id="ARBA00048869"/>
    </source>
</evidence>
<evidence type="ECO:0000256" key="36">
    <source>
        <dbReference type="ARBA" id="ARBA00048386"/>
    </source>
</evidence>
<gene>
    <name evidence="48" type="ORF">NDU88_001535</name>
</gene>
<evidence type="ECO:0000256" key="2">
    <source>
        <dbReference type="ARBA" id="ARBA00009979"/>
    </source>
</evidence>
<dbReference type="SUPFAM" id="SSF52266">
    <property type="entry name" value="SGNH hydrolase"/>
    <property type="match status" value="3"/>
</dbReference>
<dbReference type="PROSITE" id="PS01098">
    <property type="entry name" value="LIPASE_GDSL_SER"/>
    <property type="match status" value="2"/>
</dbReference>
<dbReference type="Pfam" id="PF00657">
    <property type="entry name" value="Lipase_GDSL"/>
    <property type="match status" value="3"/>
</dbReference>
<comment type="subcellular location">
    <subcellularLocation>
        <location evidence="1">Apical cell membrane</location>
        <topology evidence="1">Single-pass type I membrane protein</topology>
    </subcellularLocation>
</comment>
<dbReference type="GO" id="GO:0004622">
    <property type="term" value="F:phosphatidylcholine lysophospholipase activity"/>
    <property type="evidence" value="ECO:0007669"/>
    <property type="project" value="UniProtKB-EC"/>
</dbReference>
<comment type="catalytic activity">
    <reaction evidence="27">
        <text>1-(9Z-octadecenoyl)-glycerol + H2O = glycerol + (9Z)-octadecenoate + H(+)</text>
        <dbReference type="Rhea" id="RHEA:38487"/>
        <dbReference type="ChEBI" id="CHEBI:15377"/>
        <dbReference type="ChEBI" id="CHEBI:15378"/>
        <dbReference type="ChEBI" id="CHEBI:17754"/>
        <dbReference type="ChEBI" id="CHEBI:30823"/>
        <dbReference type="ChEBI" id="CHEBI:75342"/>
    </reaction>
    <physiologicalReaction direction="left-to-right" evidence="27">
        <dbReference type="Rhea" id="RHEA:38488"/>
    </physiologicalReaction>
</comment>
<sequence>MDAEYIAFLLGDAVPFSSDEPSRILSQKRFLFPCSPQVSPHPTAESVHTLRPSDIRTFAAIGRVGMDPSHGMNYNLLESVESSIYRARTALVSDILGRLSPSIADHSTLVINALPGNAQGDLWVQAHRMVDSMRRSQNEDFSNGWKLVVIFLNAEDPCNFCNTQDVITLQNMDKLARVLDYLQQELPKAIVNLVDFTDLVVSDLSRPSNMEDRESCDCFRDPSRLNNALLRWSFQDALESLLSSGRYEEHEDFTVVLQPPLTTAETRFLGKDGFIGTQCSPQDHPYLITAKNSDYRPAAAPPEKEKETSLAQERNIGGTISCPDMNPSVNTPVSVHTLRPADIKVVAALGDSLTAGNGAGANNLLEVLTQYRGLSWSIGGDGNLSTVTTLPNILREFNPTVQGFSTGKGAETTPNAFFNQAKLGAKSDDMRTQAEILVNLMKNNTKINFTEDWKLLTLFIGGNDLCDICDDLNYYSPENFVLNIKGALDFFHAQVPRMFVNLVSVLHILPLRELYQDNRVSCPRALMRILCGCVVNPADNSTDLETLARYNREYQVKTRQLVDSGRYDTKDDFTVVVQPFLEDVIIPKDKNGLPDSSYFSPDCFHFSGKTHALGAKALWNNMLEPLGEKTDNQSLDAPIELTCPSQEQPFLRTITNSNYTYPTYPTPPTTTTVAQEIDSVHGSQLLCTDRAPSNTTPTSVHALRPADVKVIAAVGDSLTAGNGIGSKPNNVLDVLTQYRGLSWSVGGDHSLQTVTTLPNILREFNPSLTGFSTGVGDAGKQNAFYNQAVPGAKTQNLADQVRKLINLMKTDGKINFENDWKVITVFIGGNDLCAYCTDTNYYSPSMLVSRIREALDILHQEVPKAFVNLAEVMYIMPLRQVVSDDRVKCPSTIVSALCHCVFGVKDNSLEWRKMSDANRAYQAGTRELIDTGRFDTREDFTVVLQPFFRHADIPYLQDGRPDVSFLAPDCFHMSQKSQSQFSRALWNNMLQPIGEKTDVLDFQANLTLSCPSLAEPFLRTYKNSKYSYPGLSPSEKPIENWGSDLMCSESGPSPKIPTSVHQLRPADIKVIGALGDSLTAGFGVNATSLSNLRTEWRGLSWSSGGDGTLDKYTTLPNILKRFNPNLYGFSTGTGKANARFNVAVSGAKASNMVAQARDLVDRMKQSSEINFQEDWKVITLFIGGNDLCQYCLDRESLSVEQYIKHLQEALDILYKEVPRAFVNMVQILEVEGLREISRQTLGCALLRPNACPCFIKSREGSPELTEMKIVNRNFQEESAALVQSGRYNEREDFTVVQQPFFKNTIVPKDSTGAPDLSFFSVDCFHFSERGHAEMAIALWNNMLEPEGHKQNLNNFTHNRSKLKCPTSENPYLYTFKNSRAPDNIPLATEAPGSAVDTVPFWAPILAAIGGLLVGSAVILIWKSVSSRKQARVKKIRDTELHGTPF</sequence>
<evidence type="ECO:0000256" key="44">
    <source>
        <dbReference type="ARBA" id="ARBA00049363"/>
    </source>
</evidence>
<dbReference type="Gene3D" id="3.40.50.1110">
    <property type="entry name" value="SGNH hydrolase"/>
    <property type="match status" value="3"/>
</dbReference>
<keyword evidence="49" id="KW-1185">Reference proteome</keyword>
<evidence type="ECO:0000256" key="43">
    <source>
        <dbReference type="ARBA" id="ARBA00048939"/>
    </source>
</evidence>
<evidence type="ECO:0000256" key="38">
    <source>
        <dbReference type="ARBA" id="ARBA00048613"/>
    </source>
</evidence>
<dbReference type="GO" id="GO:0004806">
    <property type="term" value="F:triacylglycerol lipase activity"/>
    <property type="evidence" value="ECO:0007669"/>
    <property type="project" value="UniProtKB-EC"/>
</dbReference>
<evidence type="ECO:0000313" key="49">
    <source>
        <dbReference type="Proteomes" id="UP001066276"/>
    </source>
</evidence>
<evidence type="ECO:0000256" key="14">
    <source>
        <dbReference type="ARBA" id="ARBA00023136"/>
    </source>
</evidence>
<keyword evidence="16" id="KW-1208">Phospholipid metabolism</keyword>
<name>A0AAV7R7I1_PLEWA</name>
<evidence type="ECO:0000313" key="48">
    <source>
        <dbReference type="EMBL" id="KAJ1148707.1"/>
    </source>
</evidence>
<comment type="catalytic activity">
    <reaction evidence="26">
        <text>1,3-dihexadecanoyl-2-(9Z-octadecenoyl)glycerol + H2O = 1-hexadecanoyl-2-(9Z-octadecenoyl)-glycerol + hexadecanoate + H(+)</text>
        <dbReference type="Rhea" id="RHEA:40979"/>
        <dbReference type="ChEBI" id="CHEBI:7896"/>
        <dbReference type="ChEBI" id="CHEBI:15377"/>
        <dbReference type="ChEBI" id="CHEBI:15378"/>
        <dbReference type="ChEBI" id="CHEBI:75585"/>
        <dbReference type="ChEBI" id="CHEBI:75688"/>
    </reaction>
    <physiologicalReaction direction="left-to-right" evidence="26">
        <dbReference type="Rhea" id="RHEA:40980"/>
    </physiologicalReaction>
</comment>
<evidence type="ECO:0000256" key="22">
    <source>
        <dbReference type="ARBA" id="ARBA00031485"/>
    </source>
</evidence>
<comment type="function">
    <text evidence="24">Calcium-independent membrane-associated phospholipase that catalyzes complete diacylation of phospholipids by hydrolyzing both sn-1 and sn-2 fatty acyl chains attached to the glycerol backbone (phospholipase B activity). Has dual phospholipase and lysophospholipase activities toward diacylphospholipids. Preferentially cleaves sn-2 ester bonds over sn-1 bonds. Acts as a lipase toward glycerolipid substrates. Hydrolyzes fatty acyl chains of diacylglycerols with preference for the sn-2 position and of triacylglycerols with not positional selectivity. May also hydrolyze long chain retinyl esters such as retinyl palmitate. May contribute to digestion of dietary phospholipids, glycerolipids and retinoids, facilitating lipid absorption at the brush border.</text>
</comment>
<keyword evidence="7" id="KW-1003">Cell membrane</keyword>
<comment type="catalytic activity">
    <reaction evidence="19">
        <text>a 1,2-diacyl-sn-glycero-3-phosphocholine + H2O = a 1-acyl-sn-glycero-3-phosphocholine + a fatty acid + H(+)</text>
        <dbReference type="Rhea" id="RHEA:15801"/>
        <dbReference type="ChEBI" id="CHEBI:15377"/>
        <dbReference type="ChEBI" id="CHEBI:15378"/>
        <dbReference type="ChEBI" id="CHEBI:28868"/>
        <dbReference type="ChEBI" id="CHEBI:57643"/>
        <dbReference type="ChEBI" id="CHEBI:58168"/>
        <dbReference type="EC" id="3.1.1.4"/>
    </reaction>
    <physiologicalReaction direction="left-to-right" evidence="19">
        <dbReference type="Rhea" id="RHEA:15802"/>
    </physiologicalReaction>
</comment>
<evidence type="ECO:0000256" key="18">
    <source>
        <dbReference type="ARBA" id="ARBA00023408"/>
    </source>
</evidence>
<evidence type="ECO:0000256" key="1">
    <source>
        <dbReference type="ARBA" id="ARBA00004247"/>
    </source>
</evidence>
<evidence type="ECO:0000256" key="17">
    <source>
        <dbReference type="ARBA" id="ARBA00023369"/>
    </source>
</evidence>
<comment type="catalytic activity">
    <reaction evidence="34">
        <text>1-hexadecanoyl-2-(9Z,12Z-octadecadienoyl)-sn-glycero-3-phosphocholine + H2O = 2-(9Z,12Z-octadecadienoyl)-sn-glycero-3-phosphocholine + hexadecanoate + H(+)</text>
        <dbReference type="Rhea" id="RHEA:40971"/>
        <dbReference type="ChEBI" id="CHEBI:7896"/>
        <dbReference type="ChEBI" id="CHEBI:15377"/>
        <dbReference type="ChEBI" id="CHEBI:15378"/>
        <dbReference type="ChEBI" id="CHEBI:73002"/>
        <dbReference type="ChEBI" id="CHEBI:76084"/>
    </reaction>
    <physiologicalReaction direction="left-to-right" evidence="34">
        <dbReference type="Rhea" id="RHEA:40972"/>
    </physiologicalReaction>
</comment>
<reference evidence="48" key="1">
    <citation type="journal article" date="2022" name="bioRxiv">
        <title>Sequencing and chromosome-scale assembly of the giantPleurodeles waltlgenome.</title>
        <authorList>
            <person name="Brown T."/>
            <person name="Elewa A."/>
            <person name="Iarovenko S."/>
            <person name="Subramanian E."/>
            <person name="Araus A.J."/>
            <person name="Petzold A."/>
            <person name="Susuki M."/>
            <person name="Suzuki K.-i.T."/>
            <person name="Hayashi T."/>
            <person name="Toyoda A."/>
            <person name="Oliveira C."/>
            <person name="Osipova E."/>
            <person name="Leigh N.D."/>
            <person name="Simon A."/>
            <person name="Yun M.H."/>
        </authorList>
    </citation>
    <scope>NUCLEOTIDE SEQUENCE</scope>
    <source>
        <strain evidence="48">20211129_DDA</strain>
        <tissue evidence="48">Liver</tissue>
    </source>
</reference>
<evidence type="ECO:0000256" key="30">
    <source>
        <dbReference type="ARBA" id="ARBA00048015"/>
    </source>
</evidence>
<comment type="catalytic activity">
    <reaction evidence="43">
        <text>1-hexadecanoyl-2-(9Z)-octadecenoyl-3-octadecanoyl-sn-glycerol + H2O = 1-hexadecanoyl-3-octadecanoyl-sn-glycerol + (9Z)-octadecenoate + H(+)</text>
        <dbReference type="Rhea" id="RHEA:41103"/>
        <dbReference type="ChEBI" id="CHEBI:15377"/>
        <dbReference type="ChEBI" id="CHEBI:15378"/>
        <dbReference type="ChEBI" id="CHEBI:30823"/>
        <dbReference type="ChEBI" id="CHEBI:77623"/>
        <dbReference type="ChEBI" id="CHEBI:77624"/>
    </reaction>
    <physiologicalReaction direction="left-to-right" evidence="43">
        <dbReference type="Rhea" id="RHEA:41104"/>
    </physiologicalReaction>
</comment>
<comment type="catalytic activity">
    <reaction evidence="39">
        <text>1-hexadecanoyl-sn-glycero-3-phosphocholine + H2O = sn-glycerol 3-phosphocholine + hexadecanoate + H(+)</text>
        <dbReference type="Rhea" id="RHEA:40435"/>
        <dbReference type="ChEBI" id="CHEBI:7896"/>
        <dbReference type="ChEBI" id="CHEBI:15377"/>
        <dbReference type="ChEBI" id="CHEBI:15378"/>
        <dbReference type="ChEBI" id="CHEBI:16870"/>
        <dbReference type="ChEBI" id="CHEBI:72998"/>
    </reaction>
    <physiologicalReaction direction="left-to-right" evidence="39">
        <dbReference type="Rhea" id="RHEA:40436"/>
    </physiologicalReaction>
</comment>
<dbReference type="InterPro" id="IPR038885">
    <property type="entry name" value="PLB1"/>
</dbReference>
<evidence type="ECO:0000256" key="26">
    <source>
        <dbReference type="ARBA" id="ARBA00047363"/>
    </source>
</evidence>
<evidence type="ECO:0000256" key="5">
    <source>
        <dbReference type="ARBA" id="ARBA00013279"/>
    </source>
</evidence>
<keyword evidence="14 47" id="KW-0472">Membrane</keyword>
<evidence type="ECO:0000256" key="40">
    <source>
        <dbReference type="ARBA" id="ARBA00048699"/>
    </source>
</evidence>
<evidence type="ECO:0000256" key="8">
    <source>
        <dbReference type="ARBA" id="ARBA00022692"/>
    </source>
</evidence>
<dbReference type="EC" id="3.1.1.3" evidence="5"/>
<comment type="catalytic activity">
    <reaction evidence="44">
        <text>1,2-dihexadecanoyl-sn-glycero-3-phosphocholine + 2 H2O = sn-glycerol 3-phosphocholine + 2 hexadecanoate + 2 H(+)</text>
        <dbReference type="Rhea" id="RHEA:40975"/>
        <dbReference type="ChEBI" id="CHEBI:7896"/>
        <dbReference type="ChEBI" id="CHEBI:15377"/>
        <dbReference type="ChEBI" id="CHEBI:15378"/>
        <dbReference type="ChEBI" id="CHEBI:16870"/>
        <dbReference type="ChEBI" id="CHEBI:72999"/>
    </reaction>
    <physiologicalReaction direction="left-to-right" evidence="44">
        <dbReference type="Rhea" id="RHEA:40976"/>
    </physiologicalReaction>
</comment>
<comment type="catalytic activity">
    <reaction evidence="41">
        <text>1,3-dihexadecanoyl-2-(9Z-octadecenoyl)glycerol + H2O = 1,3-dihexadecanoylglycerol + (9Z)-octadecenoate + H(+)</text>
        <dbReference type="Rhea" id="RHEA:40983"/>
        <dbReference type="ChEBI" id="CHEBI:15377"/>
        <dbReference type="ChEBI" id="CHEBI:15378"/>
        <dbReference type="ChEBI" id="CHEBI:30823"/>
        <dbReference type="ChEBI" id="CHEBI:75688"/>
        <dbReference type="ChEBI" id="CHEBI:77619"/>
    </reaction>
    <physiologicalReaction direction="left-to-right" evidence="41">
        <dbReference type="Rhea" id="RHEA:40984"/>
    </physiologicalReaction>
</comment>
<evidence type="ECO:0000256" key="39">
    <source>
        <dbReference type="ARBA" id="ARBA00048656"/>
    </source>
</evidence>
<evidence type="ECO:0000256" key="19">
    <source>
        <dbReference type="ARBA" id="ARBA00023422"/>
    </source>
</evidence>
<evidence type="ECO:0000256" key="15">
    <source>
        <dbReference type="ARBA" id="ARBA00023180"/>
    </source>
</evidence>
<keyword evidence="15" id="KW-0325">Glycoprotein</keyword>
<evidence type="ECO:0000256" key="27">
    <source>
        <dbReference type="ARBA" id="ARBA00047438"/>
    </source>
</evidence>
<evidence type="ECO:0000256" key="31">
    <source>
        <dbReference type="ARBA" id="ARBA00048049"/>
    </source>
</evidence>
<comment type="catalytic activity">
    <reaction evidence="28">
        <text>1-hexadecanoyl-2-(9Z)-octadecenoyl-3-octadecanoyl-sn-glycerol + H2O = 1-hexadecanoyl-2-(9Z-octadecenoyl)-sn-glycerol + octadecanoate + H(+)</text>
        <dbReference type="Rhea" id="RHEA:41111"/>
        <dbReference type="ChEBI" id="CHEBI:15377"/>
        <dbReference type="ChEBI" id="CHEBI:15378"/>
        <dbReference type="ChEBI" id="CHEBI:25629"/>
        <dbReference type="ChEBI" id="CHEBI:75466"/>
        <dbReference type="ChEBI" id="CHEBI:77623"/>
    </reaction>
    <physiologicalReaction direction="left-to-right" evidence="28">
        <dbReference type="Rhea" id="RHEA:41112"/>
    </physiologicalReaction>
</comment>
<comment type="caution">
    <text evidence="48">The sequence shown here is derived from an EMBL/GenBank/DDBJ whole genome shotgun (WGS) entry which is preliminary data.</text>
</comment>
<comment type="catalytic activity">
    <reaction evidence="31">
        <text>a 1-O-alkyl-2-acyl-sn-glycero-3-phosphocholine + H2O = a 1-O-alkyl-sn-glycero-3-phosphocholine + a fatty acid + H(+)</text>
        <dbReference type="Rhea" id="RHEA:36231"/>
        <dbReference type="ChEBI" id="CHEBI:15377"/>
        <dbReference type="ChEBI" id="CHEBI:15378"/>
        <dbReference type="ChEBI" id="CHEBI:28868"/>
        <dbReference type="ChEBI" id="CHEBI:30909"/>
        <dbReference type="ChEBI" id="CHEBI:36702"/>
        <dbReference type="EC" id="3.1.1.4"/>
    </reaction>
    <physiologicalReaction direction="left-to-right" evidence="31">
        <dbReference type="Rhea" id="RHEA:36232"/>
    </physiologicalReaction>
</comment>
<dbReference type="GO" id="GO:0031526">
    <property type="term" value="C:brush border membrane"/>
    <property type="evidence" value="ECO:0007669"/>
    <property type="project" value="TreeGrafter"/>
</dbReference>
<evidence type="ECO:0000256" key="33">
    <source>
        <dbReference type="ARBA" id="ARBA00048227"/>
    </source>
</evidence>